<dbReference type="RefSeq" id="WP_173103985.1">
    <property type="nucleotide sequence ID" value="NZ_AP022822.1"/>
</dbReference>
<proteinExistence type="predicted"/>
<feature type="transmembrane region" description="Helical" evidence="1">
    <location>
        <begin position="94"/>
        <end position="112"/>
    </location>
</feature>
<dbReference type="PANTHER" id="PTHR41307">
    <property type="entry name" value="MEMBRANE PROTEIN-RELATED"/>
    <property type="match status" value="1"/>
</dbReference>
<accession>A0A679IEX7</accession>
<dbReference type="KEGG" id="esg:EsVE80_24620"/>
<keyword evidence="1" id="KW-1133">Transmembrane helix</keyword>
<dbReference type="PANTHER" id="PTHR41307:SF1">
    <property type="entry name" value="MEMBRANE PROTEIN"/>
    <property type="match status" value="1"/>
</dbReference>
<dbReference type="AlphaFoldDB" id="A0A679IEX7"/>
<organism evidence="2 3">
    <name type="scientific">Enterococcus saigonensis</name>
    <dbReference type="NCBI Taxonomy" id="1805431"/>
    <lineage>
        <taxon>Bacteria</taxon>
        <taxon>Bacillati</taxon>
        <taxon>Bacillota</taxon>
        <taxon>Bacilli</taxon>
        <taxon>Lactobacillales</taxon>
        <taxon>Enterococcaceae</taxon>
        <taxon>Enterococcus</taxon>
    </lineage>
</organism>
<protein>
    <submittedName>
        <fullName evidence="2">Uncharacterized protein</fullName>
    </submittedName>
</protein>
<evidence type="ECO:0000256" key="1">
    <source>
        <dbReference type="SAM" id="Phobius"/>
    </source>
</evidence>
<keyword evidence="1" id="KW-0472">Membrane</keyword>
<feature type="transmembrane region" description="Helical" evidence="1">
    <location>
        <begin position="180"/>
        <end position="203"/>
    </location>
</feature>
<feature type="transmembrane region" description="Helical" evidence="1">
    <location>
        <begin position="124"/>
        <end position="142"/>
    </location>
</feature>
<feature type="transmembrane region" description="Helical" evidence="1">
    <location>
        <begin position="247"/>
        <end position="268"/>
    </location>
</feature>
<feature type="transmembrane region" description="Helical" evidence="1">
    <location>
        <begin position="210"/>
        <end position="227"/>
    </location>
</feature>
<feature type="transmembrane region" description="Helical" evidence="1">
    <location>
        <begin position="154"/>
        <end position="174"/>
    </location>
</feature>
<sequence length="274" mass="30709">MKTKEIIQLNANLQTQLTSVNEEYYGDLLVYVRTLAFLRDEQQTEELLLSILQDILDAQKNGRTAEAYFGKKPKEFADEIIQQLPFNVVDTAKLVAYGIGAYFLFSILPTLINPTRPFDVGTFSLTSIYVGAFSIFALWVFGKSTYHVRRSFKLLAAVFIGFLFAGGIAVNIFVSTPLKIYFGGFLGSATILIVALISGYLLAKQDNKKIWLPLIPVLTTSAFLGIFSRLPISSHYFDFSTQQGKTILAVTLCIALFLQFVLLFWLGYSSKQKK</sequence>
<name>A0A679IEX7_9ENTE</name>
<reference evidence="2 3" key="1">
    <citation type="submission" date="2020-02" db="EMBL/GenBank/DDBJ databases">
        <title>Characterization of vanA genotype vancomycin-resistant Enterococcus saigonensis VE80.</title>
        <authorList>
            <person name="Harada T."/>
            <person name="Motooka D."/>
            <person name="Nakamura S."/>
            <person name="Yamamoto Y."/>
            <person name="Kawahara R."/>
            <person name="Kawatsu K."/>
        </authorList>
    </citation>
    <scope>NUCLEOTIDE SEQUENCE [LARGE SCALE GENOMIC DNA]</scope>
    <source>
        <strain evidence="2 3">VE80</strain>
    </source>
</reference>
<evidence type="ECO:0000313" key="3">
    <source>
        <dbReference type="Proteomes" id="UP000502998"/>
    </source>
</evidence>
<keyword evidence="1" id="KW-0812">Transmembrane</keyword>
<keyword evidence="3" id="KW-1185">Reference proteome</keyword>
<gene>
    <name evidence="2" type="ORF">EsVE80_24620</name>
</gene>
<evidence type="ECO:0000313" key="2">
    <source>
        <dbReference type="EMBL" id="BCA86939.1"/>
    </source>
</evidence>
<dbReference type="EMBL" id="AP022822">
    <property type="protein sequence ID" value="BCA86939.1"/>
    <property type="molecule type" value="Genomic_DNA"/>
</dbReference>
<dbReference type="Proteomes" id="UP000502998">
    <property type="component" value="Chromosome"/>
</dbReference>
<dbReference type="SUPFAM" id="SSF158560">
    <property type="entry name" value="BH3980-like"/>
    <property type="match status" value="1"/>
</dbReference>